<evidence type="ECO:0000313" key="2">
    <source>
        <dbReference type="EMBL" id="OCF31647.1"/>
    </source>
</evidence>
<keyword evidence="3" id="KW-1185">Reference proteome</keyword>
<organism evidence="2 3">
    <name type="scientific">Kwoniella heveanensis BCC8398</name>
    <dbReference type="NCBI Taxonomy" id="1296120"/>
    <lineage>
        <taxon>Eukaryota</taxon>
        <taxon>Fungi</taxon>
        <taxon>Dikarya</taxon>
        <taxon>Basidiomycota</taxon>
        <taxon>Agaricomycotina</taxon>
        <taxon>Tremellomycetes</taxon>
        <taxon>Tremellales</taxon>
        <taxon>Cryptococcaceae</taxon>
        <taxon>Kwoniella</taxon>
    </lineage>
</organism>
<reference evidence="3" key="2">
    <citation type="submission" date="2013-12" db="EMBL/GenBank/DDBJ databases">
        <title>Evolution of pathogenesis and genome organization in the Tremellales.</title>
        <authorList>
            <person name="Cuomo C."/>
            <person name="Litvintseva A."/>
            <person name="Heitman J."/>
            <person name="Chen Y."/>
            <person name="Sun S."/>
            <person name="Springer D."/>
            <person name="Dromer F."/>
            <person name="Young S."/>
            <person name="Zeng Q."/>
            <person name="Chapman S."/>
            <person name="Gujja S."/>
            <person name="Saif S."/>
            <person name="Birren B."/>
        </authorList>
    </citation>
    <scope>NUCLEOTIDE SEQUENCE [LARGE SCALE GENOMIC DNA]</scope>
    <source>
        <strain evidence="3">BCC8398</strain>
    </source>
</reference>
<reference evidence="2 3" key="1">
    <citation type="submission" date="2013-07" db="EMBL/GenBank/DDBJ databases">
        <title>The Genome Sequence of Cryptococcus heveanensis BCC8398.</title>
        <authorList>
            <consortium name="The Broad Institute Genome Sequencing Platform"/>
            <person name="Cuomo C."/>
            <person name="Litvintseva A."/>
            <person name="Chen Y."/>
            <person name="Heitman J."/>
            <person name="Sun S."/>
            <person name="Springer D."/>
            <person name="Dromer F."/>
            <person name="Young S.K."/>
            <person name="Zeng Q."/>
            <person name="Gargeya S."/>
            <person name="Fitzgerald M."/>
            <person name="Abouelleil A."/>
            <person name="Alvarado L."/>
            <person name="Berlin A.M."/>
            <person name="Chapman S.B."/>
            <person name="Dewar J."/>
            <person name="Goldberg J."/>
            <person name="Griggs A."/>
            <person name="Gujja S."/>
            <person name="Hansen M."/>
            <person name="Howarth C."/>
            <person name="Imamovic A."/>
            <person name="Larimer J."/>
            <person name="McCowan C."/>
            <person name="Murphy C."/>
            <person name="Pearson M."/>
            <person name="Priest M."/>
            <person name="Roberts A."/>
            <person name="Saif S."/>
            <person name="Shea T."/>
            <person name="Sykes S."/>
            <person name="Wortman J."/>
            <person name="Nusbaum C."/>
            <person name="Birren B."/>
        </authorList>
    </citation>
    <scope>NUCLEOTIDE SEQUENCE [LARGE SCALE GENOMIC DNA]</scope>
    <source>
        <strain evidence="2 3">BCC8398</strain>
    </source>
</reference>
<dbReference type="Proteomes" id="UP000092666">
    <property type="component" value="Unassembled WGS sequence"/>
</dbReference>
<evidence type="ECO:0000259" key="1">
    <source>
        <dbReference type="Pfam" id="PF04577"/>
    </source>
</evidence>
<protein>
    <recommendedName>
        <fullName evidence="1">Glycosyltransferase 61 catalytic domain-containing protein</fullName>
    </recommendedName>
</protein>
<sequence>MLIFRTPGLCIDIQHSQPVLLVLFLSSTGVYLFYPHIRTPATLIPQLPSLITTSSHSYSRAALIVAQKQKEEAKIATILSSLEEVSSGNVLACGGGSSTVVRGEEGGGGGVAGFYVFRNLWYRDRRFYMFTDDPEEAGNAPDTDFVLSGGKLKQLVVRPLSAKPSRGRCFPQEAIFLNDQASANRQAKNNRWEFEHYHFAAESILGGLASLSIASASANEKLGQNQQDRSQRAHLLENTMAEGGSNRWLIIPWESRWRDMEGLNGPMVESLFEGMVIVDRWASQRHNPLASEWNQTALPILDSLLSPENEEDLGTLTNGQKLSHFQHINSNNHYFKSQTRTHTQARSQQLAAYRHFQATWKSYREKMLSYVHLPLFSRRRGQGPGELVGGRGDRPKIVVVDSTENDLRLTDEGNADLIDVVAEWGRSGKAELEVVLLERMVYDDQIAAFADADVVIGVHGVGLTHQLWMPSCGKVVEVTGIARHQVQNLTSLFPQIFPDGMFARDQQIVAQVLGHEYIAISSDRVLHKYEWLQLHAQTPLTTMDSRRAPDINIALNRDFFAGALDKFIFS</sequence>
<dbReference type="STRING" id="1296120.A0A1B9GKX4"/>
<feature type="domain" description="Glycosyltransferase 61 catalytic" evidence="1">
    <location>
        <begin position="367"/>
        <end position="476"/>
    </location>
</feature>
<dbReference type="InterPro" id="IPR049625">
    <property type="entry name" value="Glyco_transf_61_cat"/>
</dbReference>
<dbReference type="EMBL" id="KV700132">
    <property type="protein sequence ID" value="OCF31647.1"/>
    <property type="molecule type" value="Genomic_DNA"/>
</dbReference>
<evidence type="ECO:0000313" key="3">
    <source>
        <dbReference type="Proteomes" id="UP000092666"/>
    </source>
</evidence>
<dbReference type="GO" id="GO:0016757">
    <property type="term" value="F:glycosyltransferase activity"/>
    <property type="evidence" value="ECO:0007669"/>
    <property type="project" value="InterPro"/>
</dbReference>
<dbReference type="AlphaFoldDB" id="A0A1B9GKX4"/>
<gene>
    <name evidence="2" type="ORF">I316_06652</name>
</gene>
<proteinExistence type="predicted"/>
<name>A0A1B9GKX4_9TREE</name>
<dbReference type="OrthoDB" id="529273at2759"/>
<dbReference type="Pfam" id="PF04577">
    <property type="entry name" value="Glyco_transf_61"/>
    <property type="match status" value="1"/>
</dbReference>
<accession>A0A1B9GKX4</accession>